<evidence type="ECO:0000313" key="2">
    <source>
        <dbReference type="EMBL" id="EGW08705.1"/>
    </source>
</evidence>
<evidence type="ECO:0000256" key="1">
    <source>
        <dbReference type="SAM" id="Phobius"/>
    </source>
</evidence>
<name>G3HG22_CRIGR</name>
<organism evidence="2 3">
    <name type="scientific">Cricetulus griseus</name>
    <name type="common">Chinese hamster</name>
    <name type="synonym">Cricetulus barabensis griseus</name>
    <dbReference type="NCBI Taxonomy" id="10029"/>
    <lineage>
        <taxon>Eukaryota</taxon>
        <taxon>Metazoa</taxon>
        <taxon>Chordata</taxon>
        <taxon>Craniata</taxon>
        <taxon>Vertebrata</taxon>
        <taxon>Euteleostomi</taxon>
        <taxon>Mammalia</taxon>
        <taxon>Eutheria</taxon>
        <taxon>Euarchontoglires</taxon>
        <taxon>Glires</taxon>
        <taxon>Rodentia</taxon>
        <taxon>Myomorpha</taxon>
        <taxon>Muroidea</taxon>
        <taxon>Cricetidae</taxon>
        <taxon>Cricetinae</taxon>
        <taxon>Cricetulus</taxon>
    </lineage>
</organism>
<dbReference type="InParanoid" id="G3HG22"/>
<dbReference type="AlphaFoldDB" id="G3HG22"/>
<dbReference type="Proteomes" id="UP000001075">
    <property type="component" value="Unassembled WGS sequence"/>
</dbReference>
<keyword evidence="1" id="KW-0472">Membrane</keyword>
<evidence type="ECO:0000313" key="3">
    <source>
        <dbReference type="Proteomes" id="UP000001075"/>
    </source>
</evidence>
<proteinExistence type="predicted"/>
<protein>
    <submittedName>
        <fullName evidence="2">Uncharacterized protein</fullName>
    </submittedName>
</protein>
<accession>G3HG22</accession>
<sequence length="139" mass="15270">MRRKDVNSGREHRGERVAVGTIAPNGPDFQVLCPSLPISLSLKVEGVSYCVGSGGNLVHSNLKWVEQEYFTGLSVTSSLVLTCVAAHCIFQVSVYVCSEVNICWCGWSLISLIPGAICLIASTRKQTVPYWYRKTSIYP</sequence>
<keyword evidence="1" id="KW-0812">Transmembrane</keyword>
<feature type="transmembrane region" description="Helical" evidence="1">
    <location>
        <begin position="69"/>
        <end position="90"/>
    </location>
</feature>
<dbReference type="EMBL" id="JH000342">
    <property type="protein sequence ID" value="EGW08705.1"/>
    <property type="molecule type" value="Genomic_DNA"/>
</dbReference>
<keyword evidence="1" id="KW-1133">Transmembrane helix</keyword>
<gene>
    <name evidence="2" type="ORF">I79_009541</name>
</gene>
<reference evidence="3" key="1">
    <citation type="journal article" date="2011" name="Nat. Biotechnol.">
        <title>The genomic sequence of the Chinese hamster ovary (CHO)-K1 cell line.</title>
        <authorList>
            <person name="Xu X."/>
            <person name="Nagarajan H."/>
            <person name="Lewis N.E."/>
            <person name="Pan S."/>
            <person name="Cai Z."/>
            <person name="Liu X."/>
            <person name="Chen W."/>
            <person name="Xie M."/>
            <person name="Wang W."/>
            <person name="Hammond S."/>
            <person name="Andersen M.R."/>
            <person name="Neff N."/>
            <person name="Passarelli B."/>
            <person name="Koh W."/>
            <person name="Fan H.C."/>
            <person name="Wang J."/>
            <person name="Gui Y."/>
            <person name="Lee K.H."/>
            <person name="Betenbaugh M.J."/>
            <person name="Quake S.R."/>
            <person name="Famili I."/>
            <person name="Palsson B.O."/>
            <person name="Wang J."/>
        </authorList>
    </citation>
    <scope>NUCLEOTIDE SEQUENCE [LARGE SCALE GENOMIC DNA]</scope>
    <source>
        <strain evidence="3">CHO K1 cell line</strain>
    </source>
</reference>
<feature type="transmembrane region" description="Helical" evidence="1">
    <location>
        <begin position="102"/>
        <end position="122"/>
    </location>
</feature>